<feature type="non-terminal residue" evidence="12">
    <location>
        <position position="1"/>
    </location>
</feature>
<evidence type="ECO:0000256" key="4">
    <source>
        <dbReference type="ARBA" id="ARBA00022722"/>
    </source>
</evidence>
<dbReference type="EMBL" id="LGUB01000465">
    <property type="protein sequence ID" value="KRH93153.1"/>
    <property type="molecule type" value="Genomic_DNA"/>
</dbReference>
<dbReference type="InterPro" id="IPR043502">
    <property type="entry name" value="DNA/RNA_pol_sf"/>
</dbReference>
<dbReference type="InterPro" id="IPR050951">
    <property type="entry name" value="Retrovirus_Pol_polyprotein"/>
</dbReference>
<feature type="region of interest" description="Disordered" evidence="9">
    <location>
        <begin position="1"/>
        <end position="30"/>
    </location>
</feature>
<dbReference type="GO" id="GO:0004190">
    <property type="term" value="F:aspartic-type endopeptidase activity"/>
    <property type="evidence" value="ECO:0007669"/>
    <property type="project" value="UniProtKB-KW"/>
</dbReference>
<feature type="domain" description="Reverse transcriptase" evidence="10">
    <location>
        <begin position="233"/>
        <end position="412"/>
    </location>
</feature>
<dbReference type="Pfam" id="PF00078">
    <property type="entry name" value="RVT_1"/>
    <property type="match status" value="1"/>
</dbReference>
<organism evidence="12 13">
    <name type="scientific">Pseudoloma neurophilia</name>
    <dbReference type="NCBI Taxonomy" id="146866"/>
    <lineage>
        <taxon>Eukaryota</taxon>
        <taxon>Fungi</taxon>
        <taxon>Fungi incertae sedis</taxon>
        <taxon>Microsporidia</taxon>
        <taxon>Pseudoloma</taxon>
    </lineage>
</organism>
<dbReference type="PROSITE" id="PS00141">
    <property type="entry name" value="ASP_PROTEASE"/>
    <property type="match status" value="1"/>
</dbReference>
<dbReference type="VEuPathDB" id="MicrosporidiaDB:M153_14050002852"/>
<dbReference type="GO" id="GO:0005634">
    <property type="term" value="C:nucleus"/>
    <property type="evidence" value="ECO:0007669"/>
    <property type="project" value="UniProtKB-ARBA"/>
</dbReference>
<dbReference type="InterPro" id="IPR001584">
    <property type="entry name" value="Integrase_cat-core"/>
</dbReference>
<keyword evidence="5" id="KW-0064">Aspartyl protease</keyword>
<sequence>KKEKEKMQKKFGKNKKNDKNNLNAIDAQEDSDEENKNGLVYLLSNIRVKKSLFLKTGMIGSQKLCVLIDTGADISVAPLHFKIPRNESAIVNVRMKSACGTVILAHGRAKRQKLNVMGLEIDFEPILIDTELDYIILGADVIRKVPEILTKCIQDLQSHRLQTIADESKTAAIINDQFPDYKDIFKNELDHTSTCKSIKHDILVENTKPIYCKPARIPMHCEEEVDKMVQNYLKNGIIRPSNSPWNSRLRLVPKKDGKIRVCLDFRPLNLKTIKDRYPLPRIDEILDKLNGASVFSTLDATSGYFQIEMTEKSKPLTAFSYKRGHYEFNKMAMGLCNAPATFQRLMDSIFPRDKFEFVLPYLDDLIVFSKNEADHKKHLKLVFEAIKKANIVLKESKCQFFKDELLILGNRVSKGIIRPDPAKIKTIRAHSLPGTVKDLRSFLGLVNFCREYLPHLTEMAHPLYSLLCGKRQKSDCKITHTAETKQAFLRIKEAIVQDLVKAQPSLDKPFILTTDASEHGIGAILSQTLDNGKEMMVSAFSKSLEPAQKNYATTDKELLAIVKAFDHFRHYLLGKEFLLRTDHKSLTYLHTCKNPTSRMLRWALRIQEYQFKVEYLEGPKNFADSCSRINLIKMPTKSTPMFDSDDKMQILKNYHESLGHGSANNMSFAITKRYQWQNMHDDIINYCKQCIICQKEGYERLHTKNKVIETERSGQIWEIDLIGSIRSKKKKYFIFMAIDHHSKWIETKVIPNKTPQQIQKAIREKIFENHGKPEMILSDCGKEFIAEEMEKFFKMECVNHQTGSPYHHQTTGAVERVNLTFMNKLRKLSHFKRDQWKEKVEVATLAVNLSFHRALGTSPYIWRYKMLPELEVDDVLGQTRIFVNEKDLVTKRATLWRKYKRNIIKGSKEIRDHLSPEEKVFIYRPRKHKMDHGWQKGYRVVKTIGSDAYLV</sequence>
<evidence type="ECO:0000256" key="9">
    <source>
        <dbReference type="SAM" id="MobiDB-lite"/>
    </source>
</evidence>
<dbReference type="FunFam" id="3.10.20.370:FF:000001">
    <property type="entry name" value="Retrovirus-related Pol polyprotein from transposon 17.6-like protein"/>
    <property type="match status" value="1"/>
</dbReference>
<gene>
    <name evidence="12" type="ORF">M153_14050002852</name>
</gene>
<dbReference type="AlphaFoldDB" id="A0A0R0M2B0"/>
<evidence type="ECO:0000256" key="6">
    <source>
        <dbReference type="ARBA" id="ARBA00022759"/>
    </source>
</evidence>
<dbReference type="Gene3D" id="1.10.340.70">
    <property type="match status" value="1"/>
</dbReference>
<dbReference type="InterPro" id="IPR001969">
    <property type="entry name" value="Aspartic_peptidase_AS"/>
</dbReference>
<name>A0A0R0M2B0_9MICR</name>
<dbReference type="GO" id="GO:0015074">
    <property type="term" value="P:DNA integration"/>
    <property type="evidence" value="ECO:0007669"/>
    <property type="project" value="InterPro"/>
</dbReference>
<dbReference type="GO" id="GO:0003964">
    <property type="term" value="F:RNA-directed DNA polymerase activity"/>
    <property type="evidence" value="ECO:0007669"/>
    <property type="project" value="UniProtKB-KW"/>
</dbReference>
<keyword evidence="13" id="KW-1185">Reference proteome</keyword>
<dbReference type="InterPro" id="IPR041373">
    <property type="entry name" value="RT_RNaseH"/>
</dbReference>
<feature type="non-terminal residue" evidence="12">
    <location>
        <position position="951"/>
    </location>
</feature>
<dbReference type="GO" id="GO:0004519">
    <property type="term" value="F:endonuclease activity"/>
    <property type="evidence" value="ECO:0007669"/>
    <property type="project" value="UniProtKB-KW"/>
</dbReference>
<dbReference type="InterPro" id="IPR021109">
    <property type="entry name" value="Peptidase_aspartic_dom_sf"/>
</dbReference>
<dbReference type="Pfam" id="PF17917">
    <property type="entry name" value="RT_RNaseH"/>
    <property type="match status" value="1"/>
</dbReference>
<evidence type="ECO:0000256" key="8">
    <source>
        <dbReference type="ARBA" id="ARBA00022918"/>
    </source>
</evidence>
<dbReference type="SUPFAM" id="SSF56672">
    <property type="entry name" value="DNA/RNA polymerases"/>
    <property type="match status" value="1"/>
</dbReference>
<keyword evidence="4" id="KW-0540">Nuclease</keyword>
<dbReference type="InterPro" id="IPR012337">
    <property type="entry name" value="RNaseH-like_sf"/>
</dbReference>
<dbReference type="Gene3D" id="3.30.70.270">
    <property type="match status" value="2"/>
</dbReference>
<evidence type="ECO:0000256" key="5">
    <source>
        <dbReference type="ARBA" id="ARBA00022750"/>
    </source>
</evidence>
<dbReference type="InterPro" id="IPR041588">
    <property type="entry name" value="Integrase_H2C2"/>
</dbReference>
<evidence type="ECO:0000313" key="13">
    <source>
        <dbReference type="Proteomes" id="UP000051530"/>
    </source>
</evidence>
<evidence type="ECO:0000259" key="10">
    <source>
        <dbReference type="PROSITE" id="PS50878"/>
    </source>
</evidence>
<proteinExistence type="predicted"/>
<feature type="domain" description="Integrase catalytic" evidence="11">
    <location>
        <begin position="709"/>
        <end position="867"/>
    </location>
</feature>
<evidence type="ECO:0000256" key="7">
    <source>
        <dbReference type="ARBA" id="ARBA00022801"/>
    </source>
</evidence>
<evidence type="ECO:0000256" key="2">
    <source>
        <dbReference type="ARBA" id="ARBA00022679"/>
    </source>
</evidence>
<keyword evidence="2" id="KW-0808">Transferase</keyword>
<dbReference type="InterPro" id="IPR036397">
    <property type="entry name" value="RNaseH_sf"/>
</dbReference>
<dbReference type="PROSITE" id="PS50994">
    <property type="entry name" value="INTEGRASE"/>
    <property type="match status" value="1"/>
</dbReference>
<evidence type="ECO:0000256" key="3">
    <source>
        <dbReference type="ARBA" id="ARBA00022695"/>
    </source>
</evidence>
<dbReference type="EC" id="2.7.7.49" evidence="1"/>
<dbReference type="PANTHER" id="PTHR37984">
    <property type="entry name" value="PROTEIN CBG26694"/>
    <property type="match status" value="1"/>
</dbReference>
<dbReference type="OrthoDB" id="2194544at2759"/>
<dbReference type="CDD" id="cd01647">
    <property type="entry name" value="RT_LTR"/>
    <property type="match status" value="1"/>
</dbReference>
<dbReference type="Pfam" id="PF00665">
    <property type="entry name" value="rve"/>
    <property type="match status" value="1"/>
</dbReference>
<comment type="caution">
    <text evidence="12">The sequence shown here is derived from an EMBL/GenBank/DDBJ whole genome shotgun (WGS) entry which is preliminary data.</text>
</comment>
<dbReference type="Proteomes" id="UP000051530">
    <property type="component" value="Unassembled WGS sequence"/>
</dbReference>
<accession>A0A0R0M2B0</accession>
<dbReference type="GO" id="GO:0003676">
    <property type="term" value="F:nucleic acid binding"/>
    <property type="evidence" value="ECO:0007669"/>
    <property type="project" value="InterPro"/>
</dbReference>
<dbReference type="Gene3D" id="3.30.420.10">
    <property type="entry name" value="Ribonuclease H-like superfamily/Ribonuclease H"/>
    <property type="match status" value="1"/>
</dbReference>
<dbReference type="PROSITE" id="PS50878">
    <property type="entry name" value="RT_POL"/>
    <property type="match status" value="1"/>
</dbReference>
<dbReference type="Pfam" id="PF17921">
    <property type="entry name" value="Integrase_H2C2"/>
    <property type="match status" value="1"/>
</dbReference>
<dbReference type="InterPro" id="IPR043128">
    <property type="entry name" value="Rev_trsase/Diguanyl_cyclase"/>
</dbReference>
<evidence type="ECO:0000313" key="12">
    <source>
        <dbReference type="EMBL" id="KRH93153.1"/>
    </source>
</evidence>
<dbReference type="SUPFAM" id="SSF53098">
    <property type="entry name" value="Ribonuclease H-like"/>
    <property type="match status" value="1"/>
</dbReference>
<reference evidence="12 13" key="1">
    <citation type="submission" date="2015-07" db="EMBL/GenBank/DDBJ databases">
        <title>The genome of Pseudoloma neurophilia, a relevant intracellular parasite of the zebrafish.</title>
        <authorList>
            <person name="Ndikumana S."/>
            <person name="Pelin A."/>
            <person name="Sanders J."/>
            <person name="Corradi N."/>
        </authorList>
    </citation>
    <scope>NUCLEOTIDE SEQUENCE [LARGE SCALE GENOMIC DNA]</scope>
    <source>
        <strain evidence="12 13">MK1</strain>
    </source>
</reference>
<dbReference type="InterPro" id="IPR000477">
    <property type="entry name" value="RT_dom"/>
</dbReference>
<protein>
    <recommendedName>
        <fullName evidence="1">RNA-directed DNA polymerase</fullName>
        <ecNumber evidence="1">2.7.7.49</ecNumber>
    </recommendedName>
</protein>
<dbReference type="CDD" id="cd09274">
    <property type="entry name" value="RNase_HI_RT_Ty3"/>
    <property type="match status" value="1"/>
</dbReference>
<dbReference type="Gene3D" id="3.10.10.10">
    <property type="entry name" value="HIV Type 1 Reverse Transcriptase, subunit A, domain 1"/>
    <property type="match status" value="1"/>
</dbReference>
<dbReference type="SUPFAM" id="SSF50630">
    <property type="entry name" value="Acid proteases"/>
    <property type="match status" value="1"/>
</dbReference>
<keyword evidence="5" id="KW-0645">Protease</keyword>
<evidence type="ECO:0000256" key="1">
    <source>
        <dbReference type="ARBA" id="ARBA00012493"/>
    </source>
</evidence>
<keyword evidence="6" id="KW-0255">Endonuclease</keyword>
<keyword evidence="3" id="KW-0548">Nucleotidyltransferase</keyword>
<dbReference type="PANTHER" id="PTHR37984:SF5">
    <property type="entry name" value="PROTEIN NYNRIN-LIKE"/>
    <property type="match status" value="1"/>
</dbReference>
<evidence type="ECO:0000259" key="11">
    <source>
        <dbReference type="PROSITE" id="PS50994"/>
    </source>
</evidence>
<keyword evidence="8" id="KW-0695">RNA-directed DNA polymerase</keyword>
<dbReference type="GO" id="GO:0006508">
    <property type="term" value="P:proteolysis"/>
    <property type="evidence" value="ECO:0007669"/>
    <property type="project" value="InterPro"/>
</dbReference>
<keyword evidence="7" id="KW-0378">Hydrolase</keyword>